<gene>
    <name evidence="1" type="ORF">BV22DRAFT_1126082</name>
</gene>
<sequence length="482" mass="52651">MPPYEAFFTQNFTHVIAGRKVTSEAVGQVVNPATEQVIATVPIASKAQLDETVQAAWDSYPSWAATSWERRQELVSRIGTLVEEELSQFIELLIKEAGKSRALAEIEVGSCAAWLHAVAKQSLPDEIVLDTPDRTVVTRYVPLGVCAAITPWNFPLSLMMWKVAPALVTGNCVIVKPSPFAPLTTMKFVELAQQVLPPGVLSVLSGNDDLGPWISSHPSISRISLTGSTTAGKSAMQLASSTLKRLTLELGGNDPAIVCGDVDAKAIAPHLFWSAFHNSGQICVAVKRLYIHSSIYTAVRDELAAYARNIVVGDGLDPRTGVGPVQNKKQYEIVKSLIDDSKKNGYNFALGGDISEHRKGYFIPITLIDNPPDNARVVQEEQFGPILPLLKWDDVEDVIQRANDSKFGLAASVWANDISHAQSIATRLEAGTVWINEAQQFHWDQPFGGFKHSGIGVEHSKHGLYSWCNIQTITQNKIKFSS</sequence>
<keyword evidence="2" id="KW-1185">Reference proteome</keyword>
<dbReference type="EMBL" id="MU266346">
    <property type="protein sequence ID" value="KAH7929002.1"/>
    <property type="molecule type" value="Genomic_DNA"/>
</dbReference>
<reference evidence="1" key="1">
    <citation type="journal article" date="2021" name="New Phytol.">
        <title>Evolutionary innovations through gain and loss of genes in the ectomycorrhizal Boletales.</title>
        <authorList>
            <person name="Wu G."/>
            <person name="Miyauchi S."/>
            <person name="Morin E."/>
            <person name="Kuo A."/>
            <person name="Drula E."/>
            <person name="Varga T."/>
            <person name="Kohler A."/>
            <person name="Feng B."/>
            <person name="Cao Y."/>
            <person name="Lipzen A."/>
            <person name="Daum C."/>
            <person name="Hundley H."/>
            <person name="Pangilinan J."/>
            <person name="Johnson J."/>
            <person name="Barry K."/>
            <person name="LaButti K."/>
            <person name="Ng V."/>
            <person name="Ahrendt S."/>
            <person name="Min B."/>
            <person name="Choi I.G."/>
            <person name="Park H."/>
            <person name="Plett J.M."/>
            <person name="Magnuson J."/>
            <person name="Spatafora J.W."/>
            <person name="Nagy L.G."/>
            <person name="Henrissat B."/>
            <person name="Grigoriev I.V."/>
            <person name="Yang Z.L."/>
            <person name="Xu J."/>
            <person name="Martin F.M."/>
        </authorList>
    </citation>
    <scope>NUCLEOTIDE SEQUENCE</scope>
    <source>
        <strain evidence="1">KUC20120723A-06</strain>
    </source>
</reference>
<evidence type="ECO:0000313" key="1">
    <source>
        <dbReference type="EMBL" id="KAH7929002.1"/>
    </source>
</evidence>
<accession>A0ACB8BU58</accession>
<comment type="caution">
    <text evidence="1">The sequence shown here is derived from an EMBL/GenBank/DDBJ whole genome shotgun (WGS) entry which is preliminary data.</text>
</comment>
<evidence type="ECO:0000313" key="2">
    <source>
        <dbReference type="Proteomes" id="UP000790709"/>
    </source>
</evidence>
<organism evidence="1 2">
    <name type="scientific">Leucogyrophana mollusca</name>
    <dbReference type="NCBI Taxonomy" id="85980"/>
    <lineage>
        <taxon>Eukaryota</taxon>
        <taxon>Fungi</taxon>
        <taxon>Dikarya</taxon>
        <taxon>Basidiomycota</taxon>
        <taxon>Agaricomycotina</taxon>
        <taxon>Agaricomycetes</taxon>
        <taxon>Agaricomycetidae</taxon>
        <taxon>Boletales</taxon>
        <taxon>Boletales incertae sedis</taxon>
        <taxon>Leucogyrophana</taxon>
    </lineage>
</organism>
<dbReference type="Proteomes" id="UP000790709">
    <property type="component" value="Unassembled WGS sequence"/>
</dbReference>
<protein>
    <submittedName>
        <fullName evidence="1">Aldehyde dehydrogenase</fullName>
    </submittedName>
</protein>
<proteinExistence type="predicted"/>
<name>A0ACB8BU58_9AGAM</name>